<organism evidence="1 2">
    <name type="scientific">Leucogyrophana mollusca</name>
    <dbReference type="NCBI Taxonomy" id="85980"/>
    <lineage>
        <taxon>Eukaryota</taxon>
        <taxon>Fungi</taxon>
        <taxon>Dikarya</taxon>
        <taxon>Basidiomycota</taxon>
        <taxon>Agaricomycotina</taxon>
        <taxon>Agaricomycetes</taxon>
        <taxon>Agaricomycetidae</taxon>
        <taxon>Boletales</taxon>
        <taxon>Boletales incertae sedis</taxon>
        <taxon>Leucogyrophana</taxon>
    </lineage>
</organism>
<protein>
    <submittedName>
        <fullName evidence="1">Uncharacterized protein</fullName>
    </submittedName>
</protein>
<sequence>MFPSLPTCASIAKMASIAKVSMPFKRSQEGLFHGKLKQYGNNVPFSKHKTRRTWLPNVQSKRLVSDALGKEVKVKLTTRALKTINKYGSIDQYLLRTKPELLGWEGMRLRILVREQLDAKRAVEEAAEKVQAKKKARAQEKEEKQKRMAVSERAQRAIGARRAVAAGILGEGTAATPRPASTL</sequence>
<dbReference type="EMBL" id="MU266354">
    <property type="protein sequence ID" value="KAH7928368.1"/>
    <property type="molecule type" value="Genomic_DNA"/>
</dbReference>
<reference evidence="1" key="1">
    <citation type="journal article" date="2021" name="New Phytol.">
        <title>Evolutionary innovations through gain and loss of genes in the ectomycorrhizal Boletales.</title>
        <authorList>
            <person name="Wu G."/>
            <person name="Miyauchi S."/>
            <person name="Morin E."/>
            <person name="Kuo A."/>
            <person name="Drula E."/>
            <person name="Varga T."/>
            <person name="Kohler A."/>
            <person name="Feng B."/>
            <person name="Cao Y."/>
            <person name="Lipzen A."/>
            <person name="Daum C."/>
            <person name="Hundley H."/>
            <person name="Pangilinan J."/>
            <person name="Johnson J."/>
            <person name="Barry K."/>
            <person name="LaButti K."/>
            <person name="Ng V."/>
            <person name="Ahrendt S."/>
            <person name="Min B."/>
            <person name="Choi I.G."/>
            <person name="Park H."/>
            <person name="Plett J.M."/>
            <person name="Magnuson J."/>
            <person name="Spatafora J.W."/>
            <person name="Nagy L.G."/>
            <person name="Henrissat B."/>
            <person name="Grigoriev I.V."/>
            <person name="Yang Z.L."/>
            <person name="Xu J."/>
            <person name="Martin F.M."/>
        </authorList>
    </citation>
    <scope>NUCLEOTIDE SEQUENCE</scope>
    <source>
        <strain evidence="1">KUC20120723A-06</strain>
    </source>
</reference>
<proteinExistence type="predicted"/>
<name>A0ACB8BSX2_9AGAM</name>
<accession>A0ACB8BSX2</accession>
<dbReference type="Proteomes" id="UP000790709">
    <property type="component" value="Unassembled WGS sequence"/>
</dbReference>
<evidence type="ECO:0000313" key="1">
    <source>
        <dbReference type="EMBL" id="KAH7928368.1"/>
    </source>
</evidence>
<comment type="caution">
    <text evidence="1">The sequence shown here is derived from an EMBL/GenBank/DDBJ whole genome shotgun (WGS) entry which is preliminary data.</text>
</comment>
<evidence type="ECO:0000313" key="2">
    <source>
        <dbReference type="Proteomes" id="UP000790709"/>
    </source>
</evidence>
<gene>
    <name evidence="1" type="ORF">BV22DRAFT_1004987</name>
</gene>
<keyword evidence="2" id="KW-1185">Reference proteome</keyword>